<gene>
    <name evidence="1" type="ORF">CDD80_3631</name>
</gene>
<dbReference type="EMBL" id="NJES01000323">
    <property type="protein sequence ID" value="PHH73706.1"/>
    <property type="molecule type" value="Genomic_DNA"/>
</dbReference>
<keyword evidence="2" id="KW-1185">Reference proteome</keyword>
<organism evidence="1 2">
    <name type="scientific">Ophiocordyceps camponoti-rufipedis</name>
    <dbReference type="NCBI Taxonomy" id="2004952"/>
    <lineage>
        <taxon>Eukaryota</taxon>
        <taxon>Fungi</taxon>
        <taxon>Dikarya</taxon>
        <taxon>Ascomycota</taxon>
        <taxon>Pezizomycotina</taxon>
        <taxon>Sordariomycetes</taxon>
        <taxon>Hypocreomycetidae</taxon>
        <taxon>Hypocreales</taxon>
        <taxon>Ophiocordycipitaceae</taxon>
        <taxon>Ophiocordyceps</taxon>
    </lineage>
</organism>
<sequence>MQMYEYASGPEDRETPAASGFAETYHHLSKALLLPAVSLPALFSTRWSLQLPVLAKELRLTRDQAGKGGPRWTRCLIPSLPPLNALGYRSAKVTWSWP</sequence>
<evidence type="ECO:0000313" key="1">
    <source>
        <dbReference type="EMBL" id="PHH73706.1"/>
    </source>
</evidence>
<protein>
    <submittedName>
        <fullName evidence="1">Uncharacterized protein</fullName>
    </submittedName>
</protein>
<dbReference type="Proteomes" id="UP000226431">
    <property type="component" value="Unassembled WGS sequence"/>
</dbReference>
<reference evidence="1 2" key="1">
    <citation type="submission" date="2017-06" db="EMBL/GenBank/DDBJ databases">
        <title>Ant-infecting Ophiocordyceps genomes reveal a high diversity of potential behavioral manipulation genes and a possible major role for enterotoxins.</title>
        <authorList>
            <person name="De Bekker C."/>
            <person name="Evans H.C."/>
            <person name="Brachmann A."/>
            <person name="Hughes D.P."/>
        </authorList>
    </citation>
    <scope>NUCLEOTIDE SEQUENCE [LARGE SCALE GENOMIC DNA]</scope>
    <source>
        <strain evidence="1 2">Map16</strain>
    </source>
</reference>
<comment type="caution">
    <text evidence="1">The sequence shown here is derived from an EMBL/GenBank/DDBJ whole genome shotgun (WGS) entry which is preliminary data.</text>
</comment>
<name>A0A2C5Z144_9HYPO</name>
<evidence type="ECO:0000313" key="2">
    <source>
        <dbReference type="Proteomes" id="UP000226431"/>
    </source>
</evidence>
<dbReference type="AlphaFoldDB" id="A0A2C5Z144"/>
<accession>A0A2C5Z144</accession>
<proteinExistence type="predicted"/>